<proteinExistence type="inferred from homology"/>
<dbReference type="PRINTS" id="PR00681">
    <property type="entry name" value="RIBOSOMALS1"/>
</dbReference>
<dbReference type="Pfam" id="PF00575">
    <property type="entry name" value="S1"/>
    <property type="match status" value="6"/>
</dbReference>
<dbReference type="NCBIfam" id="TIGR00717">
    <property type="entry name" value="rpsA"/>
    <property type="match status" value="1"/>
</dbReference>
<dbReference type="InterPro" id="IPR035104">
    <property type="entry name" value="Ribosomal_protein_S1-like"/>
</dbReference>
<dbReference type="InterPro" id="IPR003029">
    <property type="entry name" value="S1_domain"/>
</dbReference>
<feature type="domain" description="S1 motif" evidence="8">
    <location>
        <begin position="134"/>
        <end position="200"/>
    </location>
</feature>
<dbReference type="PANTHER" id="PTHR10724">
    <property type="entry name" value="30S RIBOSOMAL PROTEIN S1"/>
    <property type="match status" value="1"/>
</dbReference>
<feature type="domain" description="S1 motif" evidence="8">
    <location>
        <begin position="221"/>
        <end position="289"/>
    </location>
</feature>
<keyword evidence="5 6" id="KW-0687">Ribonucleoprotein</keyword>
<dbReference type="Proteomes" id="UP000245523">
    <property type="component" value="Unassembled WGS sequence"/>
</dbReference>
<feature type="domain" description="S1 motif" evidence="8">
    <location>
        <begin position="53"/>
        <end position="116"/>
    </location>
</feature>
<dbReference type="CDD" id="cd05688">
    <property type="entry name" value="S1_RPS1_repeat_ec3"/>
    <property type="match status" value="1"/>
</dbReference>
<dbReference type="PANTHER" id="PTHR10724:SF7">
    <property type="entry name" value="SMALL RIBOSOMAL SUBUNIT PROTEIN BS1C"/>
    <property type="match status" value="1"/>
</dbReference>
<dbReference type="SMART" id="SM00316">
    <property type="entry name" value="S1"/>
    <property type="match status" value="6"/>
</dbReference>
<dbReference type="Gene3D" id="2.40.50.140">
    <property type="entry name" value="Nucleic acid-binding proteins"/>
    <property type="match status" value="6"/>
</dbReference>
<dbReference type="GO" id="GO:0005840">
    <property type="term" value="C:ribosome"/>
    <property type="evidence" value="ECO:0007669"/>
    <property type="project" value="UniProtKB-KW"/>
</dbReference>
<evidence type="ECO:0000256" key="6">
    <source>
        <dbReference type="PIRNR" id="PIRNR002111"/>
    </source>
</evidence>
<feature type="domain" description="S1 motif" evidence="8">
    <location>
        <begin position="480"/>
        <end position="549"/>
    </location>
</feature>
<dbReference type="PIRSF" id="PIRSF002111">
    <property type="entry name" value="RpsA"/>
    <property type="match status" value="1"/>
</dbReference>
<keyword evidence="3 6" id="KW-0694">RNA-binding</keyword>
<feature type="compositionally biased region" description="Basic and acidic residues" evidence="7">
    <location>
        <begin position="579"/>
        <end position="591"/>
    </location>
</feature>
<accession>A0ABX5LRH6</accession>
<comment type="function">
    <text evidence="6">Binds mRNA; thus facilitating recognition of the initiation point. It is needed to translate mRNA with a short Shine-Dalgarno (SD) purine-rich sequence.</text>
</comment>
<evidence type="ECO:0000256" key="3">
    <source>
        <dbReference type="ARBA" id="ARBA00022884"/>
    </source>
</evidence>
<dbReference type="CDD" id="cd05687">
    <property type="entry name" value="S1_RPS1_repeat_ec1_hs1"/>
    <property type="match status" value="1"/>
</dbReference>
<keyword evidence="4 6" id="KW-0689">Ribosomal protein</keyword>
<gene>
    <name evidence="9" type="ORF">B0H50_10260</name>
</gene>
<keyword evidence="2" id="KW-0677">Repeat</keyword>
<keyword evidence="10" id="KW-1185">Reference proteome</keyword>
<dbReference type="SUPFAM" id="SSF50249">
    <property type="entry name" value="Nucleic acid-binding proteins"/>
    <property type="match status" value="6"/>
</dbReference>
<feature type="region of interest" description="Disordered" evidence="7">
    <location>
        <begin position="564"/>
        <end position="591"/>
    </location>
</feature>
<dbReference type="CDD" id="cd04465">
    <property type="entry name" value="S1_RPS1_repeat_ec2_hs2"/>
    <property type="match status" value="1"/>
</dbReference>
<evidence type="ECO:0000256" key="7">
    <source>
        <dbReference type="SAM" id="MobiDB-lite"/>
    </source>
</evidence>
<evidence type="ECO:0000259" key="8">
    <source>
        <dbReference type="PROSITE" id="PS50126"/>
    </source>
</evidence>
<organism evidence="9 10">
    <name type="scientific">Hallerella porci</name>
    <dbReference type="NCBI Taxonomy" id="1945871"/>
    <lineage>
        <taxon>Bacteria</taxon>
        <taxon>Pseudomonadati</taxon>
        <taxon>Fibrobacterota</taxon>
        <taxon>Fibrobacteria</taxon>
        <taxon>Fibrobacterales</taxon>
        <taxon>Fibrobacteraceae</taxon>
        <taxon>Hallerella</taxon>
    </lineage>
</organism>
<evidence type="ECO:0000313" key="9">
    <source>
        <dbReference type="EMBL" id="PWL03888.1"/>
    </source>
</evidence>
<dbReference type="InterPro" id="IPR000110">
    <property type="entry name" value="Ribosomal_bS1"/>
</dbReference>
<evidence type="ECO:0000256" key="2">
    <source>
        <dbReference type="ARBA" id="ARBA00022737"/>
    </source>
</evidence>
<evidence type="ECO:0000256" key="4">
    <source>
        <dbReference type="ARBA" id="ARBA00022980"/>
    </source>
</evidence>
<dbReference type="EMBL" id="QGHD01000002">
    <property type="protein sequence ID" value="PWL03888.1"/>
    <property type="molecule type" value="Genomic_DNA"/>
</dbReference>
<protein>
    <recommendedName>
        <fullName evidence="6">30S ribosomal protein S1</fullName>
    </recommendedName>
</protein>
<comment type="caution">
    <text evidence="9">The sequence shown here is derived from an EMBL/GenBank/DDBJ whole genome shotgun (WGS) entry which is preliminary data.</text>
</comment>
<name>A0ABX5LRH6_9BACT</name>
<reference evidence="9 10" key="1">
    <citation type="submission" date="2018-05" db="EMBL/GenBank/DDBJ databases">
        <title>Animal gut microbial communities from fecal samples from Wisconsin, USA.</title>
        <authorList>
            <person name="Neumann A."/>
        </authorList>
    </citation>
    <scope>NUCLEOTIDE SEQUENCE [LARGE SCALE GENOMIC DNA]</scope>
    <source>
        <strain evidence="9 10">UWS4</strain>
    </source>
</reference>
<evidence type="ECO:0000313" key="10">
    <source>
        <dbReference type="Proteomes" id="UP000245523"/>
    </source>
</evidence>
<dbReference type="PROSITE" id="PS50126">
    <property type="entry name" value="S1"/>
    <property type="match status" value="6"/>
</dbReference>
<feature type="domain" description="S1 motif" evidence="8">
    <location>
        <begin position="393"/>
        <end position="463"/>
    </location>
</feature>
<dbReference type="NCBIfam" id="NF004953">
    <property type="entry name" value="PRK06299.1-3"/>
    <property type="match status" value="1"/>
</dbReference>
<comment type="similarity">
    <text evidence="1 6">Belongs to the bacterial ribosomal protein bS1 family.</text>
</comment>
<evidence type="ECO:0000256" key="1">
    <source>
        <dbReference type="ARBA" id="ARBA00006767"/>
    </source>
</evidence>
<feature type="domain" description="S1 motif" evidence="8">
    <location>
        <begin position="306"/>
        <end position="376"/>
    </location>
</feature>
<sequence length="591" mass="66067">MTFPQPQIIMSQKLKFGTDADLQEILAAEQELGAINTDAGAEAYAGMEGLEAGKVVTGKISQVNDQEVLVDVNFKSEGVISRNEFKDDEVPEVGSEIEVYIEKLEDEDGRLVLSKQKADFVRVWERIHQAFENNEIVKGTLTKRIKGGVVVDLFGIDAFLPGSQIDLRQIPDINALIGQEFELKVIKVNKARRNIVVSRRVVLEEQRNSQRDKVLENLEKGQVRKGIVKNITDFGAFIDLGGVDGLLHITDMSYKRISHPSEVVKLGDEVEVMVLDFNDKKERISLGMKQLRPHPWKDIAARYPEGMVVKGKVVSITDYGAFVELEDGIEGLIHVSEMSWTQHVKHPSKILAVGQEVEAVVLKVEEEQERISLGLKQLEEDPWEQIDKELPPGARVVGEIRNLASFGAFVEIKDGVDGLIHVSDMSWTKKINHPSEMVKKGDKVECVVLAVDKEKRRISLSMKHLTEDPWDSVETTYPVNSEVTGKIVRLLDRGVVVELPNGLEGFIPVSKLTAEYIKVPADAFKVGDEVPAAVTEIDQTNRKIYLSVVDYFKNRESAELKAWMESHKPGENGTTIGESVKKSKKSEEESK</sequence>
<dbReference type="InterPro" id="IPR012340">
    <property type="entry name" value="NA-bd_OB-fold"/>
</dbReference>
<evidence type="ECO:0000256" key="5">
    <source>
        <dbReference type="ARBA" id="ARBA00023274"/>
    </source>
</evidence>
<dbReference type="InterPro" id="IPR050437">
    <property type="entry name" value="Ribos_protein_bS1-like"/>
</dbReference>